<dbReference type="HOGENOM" id="CLU_2017433_0_0_1"/>
<protein>
    <submittedName>
        <fullName evidence="1">Uncharacterized protein</fullName>
    </submittedName>
</protein>
<organism evidence="1">
    <name type="scientific">Magallana gigas</name>
    <name type="common">Pacific oyster</name>
    <name type="synonym">Crassostrea gigas</name>
    <dbReference type="NCBI Taxonomy" id="29159"/>
    <lineage>
        <taxon>Eukaryota</taxon>
        <taxon>Metazoa</taxon>
        <taxon>Spiralia</taxon>
        <taxon>Lophotrochozoa</taxon>
        <taxon>Mollusca</taxon>
        <taxon>Bivalvia</taxon>
        <taxon>Autobranchia</taxon>
        <taxon>Pteriomorphia</taxon>
        <taxon>Ostreida</taxon>
        <taxon>Ostreoidea</taxon>
        <taxon>Ostreidae</taxon>
        <taxon>Magallana</taxon>
    </lineage>
</organism>
<accession>K1QDW0</accession>
<dbReference type="Gene3D" id="1.20.140.150">
    <property type="match status" value="1"/>
</dbReference>
<dbReference type="InParanoid" id="K1QDW0"/>
<sequence length="123" mass="13052">MKDKKNILFVAIGSTFVGAFFILVSIADFARKIDDDFNSDGEELDYDFSFAFALCIIAMLSSLSAGAVMIADAGLNVMQAGMTAHLRNSTGTNFNASRDNASRDDLTLAPTAQPNAGSAAHLH</sequence>
<name>K1QDW0_MAGGI</name>
<gene>
    <name evidence="1" type="ORF">CGI_10025233</name>
</gene>
<evidence type="ECO:0000313" key="1">
    <source>
        <dbReference type="EMBL" id="EKC32138.1"/>
    </source>
</evidence>
<reference evidence="1" key="1">
    <citation type="journal article" date="2012" name="Nature">
        <title>The oyster genome reveals stress adaptation and complexity of shell formation.</title>
        <authorList>
            <person name="Zhang G."/>
            <person name="Fang X."/>
            <person name="Guo X."/>
            <person name="Li L."/>
            <person name="Luo R."/>
            <person name="Xu F."/>
            <person name="Yang P."/>
            <person name="Zhang L."/>
            <person name="Wang X."/>
            <person name="Qi H."/>
            <person name="Xiong Z."/>
            <person name="Que H."/>
            <person name="Xie Y."/>
            <person name="Holland P.W."/>
            <person name="Paps J."/>
            <person name="Zhu Y."/>
            <person name="Wu F."/>
            <person name="Chen Y."/>
            <person name="Wang J."/>
            <person name="Peng C."/>
            <person name="Meng J."/>
            <person name="Yang L."/>
            <person name="Liu J."/>
            <person name="Wen B."/>
            <person name="Zhang N."/>
            <person name="Huang Z."/>
            <person name="Zhu Q."/>
            <person name="Feng Y."/>
            <person name="Mount A."/>
            <person name="Hedgecock D."/>
            <person name="Xu Z."/>
            <person name="Liu Y."/>
            <person name="Domazet-Loso T."/>
            <person name="Du Y."/>
            <person name="Sun X."/>
            <person name="Zhang S."/>
            <person name="Liu B."/>
            <person name="Cheng P."/>
            <person name="Jiang X."/>
            <person name="Li J."/>
            <person name="Fan D."/>
            <person name="Wang W."/>
            <person name="Fu W."/>
            <person name="Wang T."/>
            <person name="Wang B."/>
            <person name="Zhang J."/>
            <person name="Peng Z."/>
            <person name="Li Y."/>
            <person name="Li N."/>
            <person name="Wang J."/>
            <person name="Chen M."/>
            <person name="He Y."/>
            <person name="Tan F."/>
            <person name="Song X."/>
            <person name="Zheng Q."/>
            <person name="Huang R."/>
            <person name="Yang H."/>
            <person name="Du X."/>
            <person name="Chen L."/>
            <person name="Yang M."/>
            <person name="Gaffney P.M."/>
            <person name="Wang S."/>
            <person name="Luo L."/>
            <person name="She Z."/>
            <person name="Ming Y."/>
            <person name="Huang W."/>
            <person name="Zhang S."/>
            <person name="Huang B."/>
            <person name="Zhang Y."/>
            <person name="Qu T."/>
            <person name="Ni P."/>
            <person name="Miao G."/>
            <person name="Wang J."/>
            <person name="Wang Q."/>
            <person name="Steinberg C.E."/>
            <person name="Wang H."/>
            <person name="Li N."/>
            <person name="Qian L."/>
            <person name="Zhang G."/>
            <person name="Li Y."/>
            <person name="Yang H."/>
            <person name="Liu X."/>
            <person name="Wang J."/>
            <person name="Yin Y."/>
            <person name="Wang J."/>
        </authorList>
    </citation>
    <scope>NUCLEOTIDE SEQUENCE [LARGE SCALE GENOMIC DNA]</scope>
    <source>
        <strain evidence="1">05x7-T-G4-1.051#20</strain>
    </source>
</reference>
<proteinExistence type="predicted"/>
<dbReference type="EMBL" id="JH818105">
    <property type="protein sequence ID" value="EKC32138.1"/>
    <property type="molecule type" value="Genomic_DNA"/>
</dbReference>
<dbReference type="AlphaFoldDB" id="K1QDW0"/>